<evidence type="ECO:0000313" key="1">
    <source>
        <dbReference type="EMBL" id="MBC3948259.1"/>
    </source>
</evidence>
<dbReference type="SUPFAM" id="SSF52540">
    <property type="entry name" value="P-loop containing nucleoside triphosphate hydrolases"/>
    <property type="match status" value="1"/>
</dbReference>
<comment type="caution">
    <text evidence="1">The sequence shown here is derived from an EMBL/GenBank/DDBJ whole genome shotgun (WGS) entry which is preliminary data.</text>
</comment>
<organism evidence="1 2">
    <name type="scientific">Pseudomonas folii</name>
    <dbReference type="NCBI Taxonomy" id="2762593"/>
    <lineage>
        <taxon>Bacteria</taxon>
        <taxon>Pseudomonadati</taxon>
        <taxon>Pseudomonadota</taxon>
        <taxon>Gammaproteobacteria</taxon>
        <taxon>Pseudomonadales</taxon>
        <taxon>Pseudomonadaceae</taxon>
        <taxon>Pseudomonas</taxon>
    </lineage>
</organism>
<evidence type="ECO:0008006" key="3">
    <source>
        <dbReference type="Google" id="ProtNLM"/>
    </source>
</evidence>
<reference evidence="1 2" key="1">
    <citation type="submission" date="2020-08" db="EMBL/GenBank/DDBJ databases">
        <title>Putative novel bacterial strains isolated from necrotic wheat leaf tissues caused by Xanthomonas translucens.</title>
        <authorList>
            <person name="Tambong J.T."/>
        </authorList>
    </citation>
    <scope>NUCLEOTIDE SEQUENCE [LARGE SCALE GENOMIC DNA]</scope>
    <source>
        <strain evidence="1 2">DOAB 1069</strain>
    </source>
</reference>
<proteinExistence type="predicted"/>
<gene>
    <name evidence="1" type="ORF">H8S59_00535</name>
</gene>
<protein>
    <recommendedName>
        <fullName evidence="3">NACHT domain-containing protein</fullName>
    </recommendedName>
</protein>
<dbReference type="InterPro" id="IPR027417">
    <property type="entry name" value="P-loop_NTPase"/>
</dbReference>
<dbReference type="EMBL" id="JACONW010000001">
    <property type="protein sequence ID" value="MBC3948259.1"/>
    <property type="molecule type" value="Genomic_DNA"/>
</dbReference>
<evidence type="ECO:0000313" key="2">
    <source>
        <dbReference type="Proteomes" id="UP000651852"/>
    </source>
</evidence>
<dbReference type="RefSeq" id="WP_187520071.1">
    <property type="nucleotide sequence ID" value="NZ_JACONW010000001.1"/>
</dbReference>
<name>A0ABR7ATL0_9PSED</name>
<keyword evidence="2" id="KW-1185">Reference proteome</keyword>
<sequence>MDYDFSRLSTRSFEQLVQAISLASLGSGVNIFGDGPDGAREATFEGAVAFPNATNHWNGYGVIQAKFRQKPGIKDADWALAELSADLEKFLDENRNLRKPEYYIFATNVILTPVSSVGGKDKVNALLESYKKKIGIKDFRVWDRDQICSYLDLYEGIRKSYSAWITSGDVLSAVLDNMRPVRADFKSLMLNFVRKELTSQQYVNLGQAGSSADDKIPLACVFVDVPIKGGRVPRKEGIVASKKDVAAAASSEMNELTSYSAVKNLLHISGLRLDTASVPPNVHGRGDYIHQIPGRVVFIGGPGQGKSTLTQFFCQMHRAALLSQYNLEPMTPEVRNAFGLIIEQCKVEGLSSPSVPRFPIRIELNRFASDLAKGAASSLFNYILEMIKRRCDRELVADDLRGWLGAYPWLVALDGLDEVPASSNRSEVLQKINDFLIDSQECNSDLMVVATSRPQGYNDDFAEKYYCHLVLSPLTPENALHYADRLISRRWGDDHDKISTFNRRMSRASEEESTARLMRSPLQVTIMTLLVESLGEPPKERWRLFNEYYQVINRREKERDIPAAKLLSTYQADIDVIHQEVGRVLQQKSEYGGSTDALLSTEEFSSIIDFRLQSEEHPDQERNRLRLEILNAALERLVFLVAPQEGRVGFEIRSLQEFMAAQSLMNGPDRDVVARLQAVAHASHWRNVFLFAAGRCFYDKQHLRSYILSICMELNEDVQGGAGSKLSSLLLVGSQLALDILEDGAISNQPGQRRYFLRLAMRVLELPPHECQERLAALYDPVLKNVYEESLLHLLQDSSQLRYYGAWHVILVLVAQKIEWACAAADKFWPMNPESALGILRSIKSTAGSEFLMQKAGFLFISTVPSKVLPGDLQVLSEIARNAGIPIPAWANFLFKANGSRSDRLEVNVHGVSQSFRFLIDNGAVELTSLPDSKSAHPLWLWVFDACGVMLDCSELQLARLFSDLKKISPAFEVSQLGSWLWIVPWPVAMCLKNLDDIRTLDFYCAKAASGELGNLDVWKQAKMRWNDFGISDKDFNYMPNEGLPYDARINSIGFPYAAAGASILHSRDVVSTEIFNLMQCVNRLDAKRELANKYLFALSCQGVAPLVSGSLELDSLSQIVEWSNTKWLHMSFLKVLPLEYIKGPEMIRVLDSMSGRAYEIIEGLDEEVYEAVESFVFSNSDSFEGLKLLAACCLRGFRPTSTSDWITPDRYNSSLSKAYASIVLIAGRRLAKSNALTTAQSIAEVINSPFFTAELNVIGELVAILPVEESSREAKEVFLSHLQESFKVENLEFKCVVFDSMQELQRSHLSSPFC</sequence>
<accession>A0ABR7ATL0</accession>
<dbReference type="Proteomes" id="UP000651852">
    <property type="component" value="Unassembled WGS sequence"/>
</dbReference>
<dbReference type="Gene3D" id="3.40.50.300">
    <property type="entry name" value="P-loop containing nucleotide triphosphate hydrolases"/>
    <property type="match status" value="1"/>
</dbReference>